<feature type="transmembrane region" description="Helical" evidence="2">
    <location>
        <begin position="258"/>
        <end position="281"/>
    </location>
</feature>
<gene>
    <name evidence="4" type="ORF">QQX98_002733</name>
</gene>
<evidence type="ECO:0000313" key="5">
    <source>
        <dbReference type="Proteomes" id="UP001498476"/>
    </source>
</evidence>
<keyword evidence="2" id="KW-0812">Transmembrane</keyword>
<sequence>MASLFLLRAFAALWLLAGSAHATAWTVTSYYAVTVTTSAYSGYTDEWAQYTYTDTLTVKPTADVTASPVSTYTSVDTYYDIKRVEVYYDATDVDSSDFVPTSTYDEDYYSTYSAAPYTYYYQEILYTAPASCPTSFTVKTYTNVYIPTEVVDQITPKSTTTRVSSYADGDRYTVVTVFLSEGEVSLTTESSSADFIETYYLADCRNPTATGDAYWGNDDDGGYYDDDDDSSSGGGGGSGQYRYNTCSVLLGCSNVKSWIIAIATIIPGLFLLGFLESYLWFRRMMLGKGALRLGTICWVCISLLIACFTRHTPARNAADRPALREKWAAMTMRTRIGLWFKWGFRHSYPVELLGPDPRTTVAAKPGDDTPPPMQYVPYPQYVQYPQYPMNTQPPMNMQYSQYPMPMQPIDMNNPMYMQQQMNTQPPTNMPSTMDTPSPLNTPPPVHRQNTTNTQPPATTPSPLDSQPPLMTTALHNEPPVNQERSVDAPAETGQVAPHQQPPPPRDQ</sequence>
<keyword evidence="2" id="KW-1133">Transmembrane helix</keyword>
<comment type="caution">
    <text evidence="4">The sequence shown here is derived from an EMBL/GenBank/DDBJ whole genome shotgun (WGS) entry which is preliminary data.</text>
</comment>
<feature type="signal peptide" evidence="3">
    <location>
        <begin position="1"/>
        <end position="22"/>
    </location>
</feature>
<organism evidence="4 5">
    <name type="scientific">Neonectria punicea</name>
    <dbReference type="NCBI Taxonomy" id="979145"/>
    <lineage>
        <taxon>Eukaryota</taxon>
        <taxon>Fungi</taxon>
        <taxon>Dikarya</taxon>
        <taxon>Ascomycota</taxon>
        <taxon>Pezizomycotina</taxon>
        <taxon>Sordariomycetes</taxon>
        <taxon>Hypocreomycetidae</taxon>
        <taxon>Hypocreales</taxon>
        <taxon>Nectriaceae</taxon>
        <taxon>Neonectria</taxon>
    </lineage>
</organism>
<feature type="transmembrane region" description="Helical" evidence="2">
    <location>
        <begin position="293"/>
        <end position="311"/>
    </location>
</feature>
<name>A0ABR1HHB0_9HYPO</name>
<evidence type="ECO:0000256" key="2">
    <source>
        <dbReference type="SAM" id="Phobius"/>
    </source>
</evidence>
<keyword evidence="3" id="KW-0732">Signal</keyword>
<dbReference type="EMBL" id="JAZAVJ010000029">
    <property type="protein sequence ID" value="KAK7420534.1"/>
    <property type="molecule type" value="Genomic_DNA"/>
</dbReference>
<proteinExistence type="predicted"/>
<evidence type="ECO:0000256" key="3">
    <source>
        <dbReference type="SAM" id="SignalP"/>
    </source>
</evidence>
<evidence type="ECO:0000256" key="1">
    <source>
        <dbReference type="SAM" id="MobiDB-lite"/>
    </source>
</evidence>
<feature type="chain" id="PRO_5046816723" description="Mid2 domain-containing protein" evidence="3">
    <location>
        <begin position="23"/>
        <end position="507"/>
    </location>
</feature>
<feature type="region of interest" description="Disordered" evidence="1">
    <location>
        <begin position="419"/>
        <end position="507"/>
    </location>
</feature>
<keyword evidence="2" id="KW-0472">Membrane</keyword>
<protein>
    <recommendedName>
        <fullName evidence="6">Mid2 domain-containing protein</fullName>
    </recommendedName>
</protein>
<accession>A0ABR1HHB0</accession>
<dbReference type="Proteomes" id="UP001498476">
    <property type="component" value="Unassembled WGS sequence"/>
</dbReference>
<reference evidence="4 5" key="1">
    <citation type="journal article" date="2025" name="Microbiol. Resour. Announc.">
        <title>Draft genome sequences for Neonectria magnoliae and Neonectria punicea, canker pathogens of Liriodendron tulipifera and Acer saccharum in West Virginia.</title>
        <authorList>
            <person name="Petronek H.M."/>
            <person name="Kasson M.T."/>
            <person name="Metheny A.M."/>
            <person name="Stauder C.M."/>
            <person name="Lovett B."/>
            <person name="Lynch S.C."/>
            <person name="Garnas J.R."/>
            <person name="Kasson L.R."/>
            <person name="Stajich J.E."/>
        </authorList>
    </citation>
    <scope>NUCLEOTIDE SEQUENCE [LARGE SCALE GENOMIC DNA]</scope>
    <source>
        <strain evidence="4 5">NRRL 64653</strain>
    </source>
</reference>
<keyword evidence="5" id="KW-1185">Reference proteome</keyword>
<feature type="compositionally biased region" description="Low complexity" evidence="1">
    <location>
        <begin position="419"/>
        <end position="430"/>
    </location>
</feature>
<evidence type="ECO:0008006" key="6">
    <source>
        <dbReference type="Google" id="ProtNLM"/>
    </source>
</evidence>
<feature type="compositionally biased region" description="Low complexity" evidence="1">
    <location>
        <begin position="448"/>
        <end position="462"/>
    </location>
</feature>
<evidence type="ECO:0000313" key="4">
    <source>
        <dbReference type="EMBL" id="KAK7420534.1"/>
    </source>
</evidence>